<name>A0A6J8D6Y9_MYTCO</name>
<reference evidence="6 7" key="1">
    <citation type="submission" date="2020-06" db="EMBL/GenBank/DDBJ databases">
        <authorList>
            <person name="Li R."/>
            <person name="Bekaert M."/>
        </authorList>
    </citation>
    <scope>NUCLEOTIDE SEQUENCE [LARGE SCALE GENOMIC DNA]</scope>
    <source>
        <strain evidence="7">wild</strain>
    </source>
</reference>
<evidence type="ECO:0000313" key="6">
    <source>
        <dbReference type="EMBL" id="CAC5403629.1"/>
    </source>
</evidence>
<keyword evidence="2" id="KW-0863">Zinc-finger</keyword>
<feature type="coiled-coil region" evidence="4">
    <location>
        <begin position="1"/>
        <end position="33"/>
    </location>
</feature>
<dbReference type="SUPFAM" id="SSF57903">
    <property type="entry name" value="FYVE/PHD zinc finger"/>
    <property type="match status" value="1"/>
</dbReference>
<feature type="coiled-coil region" evidence="4">
    <location>
        <begin position="444"/>
        <end position="474"/>
    </location>
</feature>
<dbReference type="GO" id="GO:0008270">
    <property type="term" value="F:zinc ion binding"/>
    <property type="evidence" value="ECO:0007669"/>
    <property type="project" value="UniProtKB-KW"/>
</dbReference>
<dbReference type="InterPro" id="IPR001965">
    <property type="entry name" value="Znf_PHD"/>
</dbReference>
<dbReference type="Proteomes" id="UP000507470">
    <property type="component" value="Unassembled WGS sequence"/>
</dbReference>
<accession>A0A6J8D6Y9</accession>
<sequence>MNNLDNSISSLNDELMESELQKLISECEETTNQICMVCRNAILNENTIDCTVCGQWLHTACERISENSINNHTEYICSSCRILDSTIPYDESLHELHSEQIQQKDETHPKQLYESESQMHTDIITTCQAENTKKSNTYPPFTSEQNFHIPPIEVKAKQKRTKKKDNLEQNNLELQLAECKVKLSNLQTVNQEYSQTINLLSSKLGIPTPLENNHQDSSNLQIQQLEMKFEEQINNLKINFEHQLNIMSLQIKLNTEVNELKYKLYHMENECNKYKTSASVDDEYPILDYKAIRGYGGTAIFWQKDLNNAVNIMPDGNYRIQVLTRNSSPNPVCLIYIYMPSAQNSGDNEYKDTLDQISEIMDKYKEIYQIILCGDMNASLHRDNRKRDKIFEEFKNINNFHIPDSYPIKPTFFHHNGIWNSKINQASTEAKSAHTIWKDKTIKNQDAVLEKQNLKNKKRRLRQLQRQAHASKKEKCITEIMQASEKDSKTFHKLIKQQRSYHPSNTDILYIGNTKYKGENVLEAWSIHFGKLGTLNYDKKYFDLERFRLAKLQNDIILKNQHSKKEIKQTTTEEVKTAIKNLSTGKTSDENGICSEHYKEAVDEVSVEIASIINNIFTNLDVPKSFKNGILTPVLKKKKNKTIPRNYRGIVVTSIFSKIFESIVKGRLEYELLPSQNPLQRGFTEGASSLFAAFIITETILLYS</sequence>
<evidence type="ECO:0000259" key="5">
    <source>
        <dbReference type="SMART" id="SM00249"/>
    </source>
</evidence>
<feature type="domain" description="Zinc finger PHD-type" evidence="5">
    <location>
        <begin position="34"/>
        <end position="81"/>
    </location>
</feature>
<dbReference type="Gene3D" id="3.30.40.10">
    <property type="entry name" value="Zinc/RING finger domain, C3HC4 (zinc finger)"/>
    <property type="match status" value="1"/>
</dbReference>
<evidence type="ECO:0000256" key="1">
    <source>
        <dbReference type="ARBA" id="ARBA00022723"/>
    </source>
</evidence>
<dbReference type="SUPFAM" id="SSF56219">
    <property type="entry name" value="DNase I-like"/>
    <property type="match status" value="1"/>
</dbReference>
<dbReference type="EMBL" id="CACVKT020006799">
    <property type="protein sequence ID" value="CAC5403629.1"/>
    <property type="molecule type" value="Genomic_DNA"/>
</dbReference>
<keyword evidence="4" id="KW-0175">Coiled coil</keyword>
<evidence type="ECO:0000256" key="2">
    <source>
        <dbReference type="ARBA" id="ARBA00022771"/>
    </source>
</evidence>
<keyword evidence="3" id="KW-0862">Zinc</keyword>
<protein>
    <recommendedName>
        <fullName evidence="5">Zinc finger PHD-type domain-containing protein</fullName>
    </recommendedName>
</protein>
<dbReference type="InterPro" id="IPR036691">
    <property type="entry name" value="Endo/exonu/phosph_ase_sf"/>
</dbReference>
<dbReference type="InterPro" id="IPR019787">
    <property type="entry name" value="Znf_PHD-finger"/>
</dbReference>
<keyword evidence="7" id="KW-1185">Reference proteome</keyword>
<dbReference type="InterPro" id="IPR013083">
    <property type="entry name" value="Znf_RING/FYVE/PHD"/>
</dbReference>
<evidence type="ECO:0000313" key="7">
    <source>
        <dbReference type="Proteomes" id="UP000507470"/>
    </source>
</evidence>
<evidence type="ECO:0000256" key="4">
    <source>
        <dbReference type="SAM" id="Coils"/>
    </source>
</evidence>
<dbReference type="Pfam" id="PF00628">
    <property type="entry name" value="PHD"/>
    <property type="match status" value="1"/>
</dbReference>
<dbReference type="SMART" id="SM00249">
    <property type="entry name" value="PHD"/>
    <property type="match status" value="1"/>
</dbReference>
<keyword evidence="1" id="KW-0479">Metal-binding</keyword>
<dbReference type="InterPro" id="IPR019786">
    <property type="entry name" value="Zinc_finger_PHD-type_CS"/>
</dbReference>
<dbReference type="Gene3D" id="3.60.10.10">
    <property type="entry name" value="Endonuclease/exonuclease/phosphatase"/>
    <property type="match status" value="1"/>
</dbReference>
<dbReference type="PANTHER" id="PTHR19446">
    <property type="entry name" value="REVERSE TRANSCRIPTASES"/>
    <property type="match status" value="1"/>
</dbReference>
<dbReference type="PROSITE" id="PS01359">
    <property type="entry name" value="ZF_PHD_1"/>
    <property type="match status" value="1"/>
</dbReference>
<proteinExistence type="predicted"/>
<gene>
    <name evidence="6" type="ORF">MCOR_37505</name>
</gene>
<evidence type="ECO:0000256" key="3">
    <source>
        <dbReference type="ARBA" id="ARBA00022833"/>
    </source>
</evidence>
<dbReference type="CDD" id="cd15489">
    <property type="entry name" value="PHD_SF"/>
    <property type="match status" value="1"/>
</dbReference>
<organism evidence="6 7">
    <name type="scientific">Mytilus coruscus</name>
    <name type="common">Sea mussel</name>
    <dbReference type="NCBI Taxonomy" id="42192"/>
    <lineage>
        <taxon>Eukaryota</taxon>
        <taxon>Metazoa</taxon>
        <taxon>Spiralia</taxon>
        <taxon>Lophotrochozoa</taxon>
        <taxon>Mollusca</taxon>
        <taxon>Bivalvia</taxon>
        <taxon>Autobranchia</taxon>
        <taxon>Pteriomorphia</taxon>
        <taxon>Mytilida</taxon>
        <taxon>Mytiloidea</taxon>
        <taxon>Mytilidae</taxon>
        <taxon>Mytilinae</taxon>
        <taxon>Mytilus</taxon>
    </lineage>
</organism>
<dbReference type="AlphaFoldDB" id="A0A6J8D6Y9"/>
<dbReference type="InterPro" id="IPR011011">
    <property type="entry name" value="Znf_FYVE_PHD"/>
</dbReference>